<dbReference type="InterPro" id="IPR041999">
    <property type="entry name" value="Sortase_D_1"/>
</dbReference>
<name>A0ABW2R727_9BURK</name>
<dbReference type="Pfam" id="PF04203">
    <property type="entry name" value="Sortase"/>
    <property type="match status" value="1"/>
</dbReference>
<dbReference type="GO" id="GO:0016787">
    <property type="term" value="F:hydrolase activity"/>
    <property type="evidence" value="ECO:0007669"/>
    <property type="project" value="UniProtKB-KW"/>
</dbReference>
<keyword evidence="3" id="KW-1185">Reference proteome</keyword>
<evidence type="ECO:0000256" key="1">
    <source>
        <dbReference type="ARBA" id="ARBA00022801"/>
    </source>
</evidence>
<evidence type="ECO:0000313" key="3">
    <source>
        <dbReference type="Proteomes" id="UP001596495"/>
    </source>
</evidence>
<dbReference type="InterPro" id="IPR023365">
    <property type="entry name" value="Sortase_dom-sf"/>
</dbReference>
<dbReference type="SUPFAM" id="SSF63817">
    <property type="entry name" value="Sortase"/>
    <property type="match status" value="1"/>
</dbReference>
<evidence type="ECO:0000313" key="2">
    <source>
        <dbReference type="EMBL" id="MFC7433883.1"/>
    </source>
</evidence>
<keyword evidence="1 2" id="KW-0378">Hydrolase</keyword>
<dbReference type="EC" id="3.4.22.-" evidence="2"/>
<reference evidence="3" key="1">
    <citation type="journal article" date="2019" name="Int. J. Syst. Evol. Microbiol.">
        <title>The Global Catalogue of Microorganisms (GCM) 10K type strain sequencing project: providing services to taxonomists for standard genome sequencing and annotation.</title>
        <authorList>
            <consortium name="The Broad Institute Genomics Platform"/>
            <consortium name="The Broad Institute Genome Sequencing Center for Infectious Disease"/>
            <person name="Wu L."/>
            <person name="Ma J."/>
        </authorList>
    </citation>
    <scope>NUCLEOTIDE SEQUENCE [LARGE SCALE GENOMIC DNA]</scope>
    <source>
        <strain evidence="3">CCUG 54518</strain>
    </source>
</reference>
<dbReference type="Gene3D" id="2.40.260.10">
    <property type="entry name" value="Sortase"/>
    <property type="match status" value="1"/>
</dbReference>
<sequence>MIQRLRPILGGVLLLAGLALAGQALWLQGKALVAQQLIAHAWEQTLRTGQPVKPWRWADTWPVARLTEPGGRQHYVLASVSGQALAFGPGHHPASARPGEAATMLLAGHQDSHFAFLQHLQPGQRLTVQDSRGVEHVYRVDTRQVVDSTRQTMRFQQGLAELRLVTCYPFASLQSGGPLRYVVSARLEPVT</sequence>
<protein>
    <submittedName>
        <fullName evidence="2">Class GN sortase</fullName>
        <ecNumber evidence="2">3.4.22.-</ecNumber>
    </submittedName>
</protein>
<accession>A0ABW2R727</accession>
<dbReference type="EMBL" id="JBHTBX010000002">
    <property type="protein sequence ID" value="MFC7433883.1"/>
    <property type="molecule type" value="Genomic_DNA"/>
</dbReference>
<dbReference type="RefSeq" id="WP_382254457.1">
    <property type="nucleotide sequence ID" value="NZ_JBHTBX010000002.1"/>
</dbReference>
<gene>
    <name evidence="2" type="ORF">ACFQNJ_05100</name>
</gene>
<dbReference type="InterPro" id="IPR022445">
    <property type="entry name" value="Sortase_proteobact_type"/>
</dbReference>
<dbReference type="Proteomes" id="UP001596495">
    <property type="component" value="Unassembled WGS sequence"/>
</dbReference>
<comment type="caution">
    <text evidence="2">The sequence shown here is derived from an EMBL/GenBank/DDBJ whole genome shotgun (WGS) entry which is preliminary data.</text>
</comment>
<dbReference type="InterPro" id="IPR005754">
    <property type="entry name" value="Sortase"/>
</dbReference>
<proteinExistence type="predicted"/>
<dbReference type="NCBIfam" id="TIGR03784">
    <property type="entry name" value="marine_sortase"/>
    <property type="match status" value="1"/>
</dbReference>
<dbReference type="CDD" id="cd05828">
    <property type="entry name" value="Sortase_D_1"/>
    <property type="match status" value="1"/>
</dbReference>
<organism evidence="2 3">
    <name type="scientific">Hydrogenophaga bisanensis</name>
    <dbReference type="NCBI Taxonomy" id="439611"/>
    <lineage>
        <taxon>Bacteria</taxon>
        <taxon>Pseudomonadati</taxon>
        <taxon>Pseudomonadota</taxon>
        <taxon>Betaproteobacteria</taxon>
        <taxon>Burkholderiales</taxon>
        <taxon>Comamonadaceae</taxon>
        <taxon>Hydrogenophaga</taxon>
    </lineage>
</organism>